<dbReference type="InterPro" id="IPR015037">
    <property type="entry name" value="DUF1919"/>
</dbReference>
<dbReference type="Pfam" id="PF08942">
    <property type="entry name" value="DUF1919"/>
    <property type="match status" value="1"/>
</dbReference>
<dbReference type="Proteomes" id="UP000704341">
    <property type="component" value="Unassembled WGS sequence"/>
</dbReference>
<evidence type="ECO:0000313" key="1">
    <source>
        <dbReference type="EMBL" id="MBD5807115.1"/>
    </source>
</evidence>
<keyword evidence="2" id="KW-1185">Reference proteome</keyword>
<organism evidence="1 2">
    <name type="scientific">Limosilactobacillus walteri</name>
    <dbReference type="NCBI Taxonomy" id="2268022"/>
    <lineage>
        <taxon>Bacteria</taxon>
        <taxon>Bacillati</taxon>
        <taxon>Bacillota</taxon>
        <taxon>Bacilli</taxon>
        <taxon>Lactobacillales</taxon>
        <taxon>Lactobacillaceae</taxon>
        <taxon>Limosilactobacillus</taxon>
    </lineage>
</organism>
<dbReference type="RefSeq" id="WP_191668381.1">
    <property type="nucleotide sequence ID" value="NZ_QORN01000033.1"/>
</dbReference>
<gene>
    <name evidence="1" type="ORF">DTK66_08405</name>
</gene>
<dbReference type="SUPFAM" id="SSF142795">
    <property type="entry name" value="CAC2185-like"/>
    <property type="match status" value="1"/>
</dbReference>
<dbReference type="EMBL" id="QORN01000033">
    <property type="protein sequence ID" value="MBD5807115.1"/>
    <property type="molecule type" value="Genomic_DNA"/>
</dbReference>
<reference evidence="1 2" key="1">
    <citation type="submission" date="2018-07" db="EMBL/GenBank/DDBJ databases">
        <title>Phylogenomic Insights into understanding Host Adaptation of Lactobacillus reuteri by a novel species, Lactobacillus spp. M31.</title>
        <authorList>
            <person name="Sharma S."/>
            <person name="Patil P."/>
            <person name="Korpole S."/>
            <person name="Patil P.B."/>
        </authorList>
    </citation>
    <scope>NUCLEOTIDE SEQUENCE [LARGE SCALE GENOMIC DNA]</scope>
    <source>
        <strain evidence="1 2">M31</strain>
    </source>
</reference>
<evidence type="ECO:0000313" key="2">
    <source>
        <dbReference type="Proteomes" id="UP000704341"/>
    </source>
</evidence>
<sequence>MSRNDLLNKNSRNDKRKQRLKNENFTILASKCAEGVIYPKLGLKFLSTTINLWFKTSDFLNSALLIKKKTQN</sequence>
<dbReference type="InterPro" id="IPR037226">
    <property type="entry name" value="CAC2185-like_sf"/>
</dbReference>
<protein>
    <submittedName>
        <fullName evidence="1">DUF1919 domain-containing protein</fullName>
    </submittedName>
</protein>
<name>A0ABR8P8N4_9LACO</name>
<proteinExistence type="predicted"/>
<accession>A0ABR8P8N4</accession>
<comment type="caution">
    <text evidence="1">The sequence shown here is derived from an EMBL/GenBank/DDBJ whole genome shotgun (WGS) entry which is preliminary data.</text>
</comment>